<dbReference type="PROSITE" id="PS50005">
    <property type="entry name" value="TPR"/>
    <property type="match status" value="1"/>
</dbReference>
<keyword evidence="2 3" id="KW-0802">TPR repeat</keyword>
<evidence type="ECO:0000313" key="6">
    <source>
        <dbReference type="Proteomes" id="UP000028725"/>
    </source>
</evidence>
<feature type="chain" id="PRO_5001800221" evidence="4">
    <location>
        <begin position="20"/>
        <end position="232"/>
    </location>
</feature>
<keyword evidence="6" id="KW-1185">Reference proteome</keyword>
<dbReference type="Gene3D" id="1.25.40.10">
    <property type="entry name" value="Tetratricopeptide repeat domain"/>
    <property type="match status" value="1"/>
</dbReference>
<sequence>MNRLPLLLLTLSLALPAAAQPPPSAKALNTEGFQLYQAGKYPEALEKFQAAVQADPKHALAQYNVAATLGVLRKQGQICQHDAYRDTILEHLTASVKLDPKRLQRAKEDADLDPIRDTVGWQKLQGRSPARAADVPELLRKVSWFGPGVGVYGTLVTLKFEDGNKVTVTKKVPQEEGEPKTETLTGTYSVKGRNVEVKLTGQKPDTGSLDTKGLLKLKTLGTFYDSPSECDA</sequence>
<feature type="signal peptide" evidence="4">
    <location>
        <begin position="1"/>
        <end position="19"/>
    </location>
</feature>
<protein>
    <submittedName>
        <fullName evidence="5">Tetratricopeptide repeat domain protein</fullName>
    </submittedName>
</protein>
<dbReference type="OrthoDB" id="5381630at2"/>
<evidence type="ECO:0000256" key="3">
    <source>
        <dbReference type="PROSITE-ProRule" id="PRU00339"/>
    </source>
</evidence>
<dbReference type="InterPro" id="IPR019734">
    <property type="entry name" value="TPR_rpt"/>
</dbReference>
<name>A0A085WSH6_9BACT</name>
<evidence type="ECO:0000256" key="4">
    <source>
        <dbReference type="SAM" id="SignalP"/>
    </source>
</evidence>
<keyword evidence="1" id="KW-0677">Repeat</keyword>
<comment type="caution">
    <text evidence="5">The sequence shown here is derived from an EMBL/GenBank/DDBJ whole genome shotgun (WGS) entry which is preliminary data.</text>
</comment>
<evidence type="ECO:0000313" key="5">
    <source>
        <dbReference type="EMBL" id="KFE70639.1"/>
    </source>
</evidence>
<keyword evidence="4" id="KW-0732">Signal</keyword>
<reference evidence="5 6" key="1">
    <citation type="submission" date="2014-04" db="EMBL/GenBank/DDBJ databases">
        <title>Genome assembly of Hyalangium minutum DSM 14724.</title>
        <authorList>
            <person name="Sharma G."/>
            <person name="Subramanian S."/>
        </authorList>
    </citation>
    <scope>NUCLEOTIDE SEQUENCE [LARGE SCALE GENOMIC DNA]</scope>
    <source>
        <strain evidence="5 6">DSM 14724</strain>
    </source>
</reference>
<dbReference type="Proteomes" id="UP000028725">
    <property type="component" value="Unassembled WGS sequence"/>
</dbReference>
<dbReference type="Pfam" id="PF07719">
    <property type="entry name" value="TPR_2"/>
    <property type="match status" value="1"/>
</dbReference>
<dbReference type="InterPro" id="IPR011990">
    <property type="entry name" value="TPR-like_helical_dom_sf"/>
</dbReference>
<dbReference type="STRING" id="394096.DB31_5681"/>
<dbReference type="RefSeq" id="WP_044185851.1">
    <property type="nucleotide sequence ID" value="NZ_JMCB01000003.1"/>
</dbReference>
<gene>
    <name evidence="5" type="ORF">DB31_5681</name>
</gene>
<dbReference type="EMBL" id="JMCB01000003">
    <property type="protein sequence ID" value="KFE70639.1"/>
    <property type="molecule type" value="Genomic_DNA"/>
</dbReference>
<organism evidence="5 6">
    <name type="scientific">Hyalangium minutum</name>
    <dbReference type="NCBI Taxonomy" id="394096"/>
    <lineage>
        <taxon>Bacteria</taxon>
        <taxon>Pseudomonadati</taxon>
        <taxon>Myxococcota</taxon>
        <taxon>Myxococcia</taxon>
        <taxon>Myxococcales</taxon>
        <taxon>Cystobacterineae</taxon>
        <taxon>Archangiaceae</taxon>
        <taxon>Hyalangium</taxon>
    </lineage>
</organism>
<accession>A0A085WSH6</accession>
<dbReference type="AlphaFoldDB" id="A0A085WSH6"/>
<evidence type="ECO:0000256" key="1">
    <source>
        <dbReference type="ARBA" id="ARBA00022737"/>
    </source>
</evidence>
<feature type="repeat" description="TPR" evidence="3">
    <location>
        <begin position="25"/>
        <end position="58"/>
    </location>
</feature>
<dbReference type="SMART" id="SM00028">
    <property type="entry name" value="TPR"/>
    <property type="match status" value="1"/>
</dbReference>
<proteinExistence type="predicted"/>
<evidence type="ECO:0000256" key="2">
    <source>
        <dbReference type="ARBA" id="ARBA00022803"/>
    </source>
</evidence>
<dbReference type="SUPFAM" id="SSF48452">
    <property type="entry name" value="TPR-like"/>
    <property type="match status" value="1"/>
</dbReference>
<dbReference type="InterPro" id="IPR013105">
    <property type="entry name" value="TPR_2"/>
</dbReference>